<dbReference type="RefSeq" id="WP_097115219.1">
    <property type="nucleotide sequence ID" value="NZ_CP083931.1"/>
</dbReference>
<organism evidence="1 2">
    <name type="scientific">Alysiella filiformis DSM 16848</name>
    <dbReference type="NCBI Taxonomy" id="1120981"/>
    <lineage>
        <taxon>Bacteria</taxon>
        <taxon>Pseudomonadati</taxon>
        <taxon>Pseudomonadota</taxon>
        <taxon>Betaproteobacteria</taxon>
        <taxon>Neisseriales</taxon>
        <taxon>Neisseriaceae</taxon>
        <taxon>Alysiella</taxon>
    </lineage>
</organism>
<accession>A0A286ES02</accession>
<dbReference type="OrthoDB" id="8613057at2"/>
<name>A0A286ES02_9NEIS</name>
<protein>
    <recommendedName>
        <fullName evidence="3">GAF domain-containing protein</fullName>
    </recommendedName>
</protein>
<keyword evidence="2" id="KW-1185">Reference proteome</keyword>
<evidence type="ECO:0000313" key="1">
    <source>
        <dbReference type="EMBL" id="SOD73721.1"/>
    </source>
</evidence>
<sequence length="212" mass="23693">MTQQSQIQDYLQTQALKLNADDVAIAFAATQAVLQHAQAHIDDAIIAYPTLPETWRTQMILLKRLFMAMDSVYSRHAVQTVAAYGWLPETAQLQRLVQMGAPIEDTLPLNAHTVWQHLPCRTAQSGWANVADNVVNWLDLGELQGEHNRRAHTQISLPICGENGTVYGVLHLEHSAMLPENALADWVGFILAILPIVRELCPQNQDNNDDEN</sequence>
<evidence type="ECO:0000313" key="2">
    <source>
        <dbReference type="Proteomes" id="UP000219669"/>
    </source>
</evidence>
<dbReference type="EMBL" id="OCNF01000035">
    <property type="protein sequence ID" value="SOD73721.1"/>
    <property type="molecule type" value="Genomic_DNA"/>
</dbReference>
<proteinExistence type="predicted"/>
<reference evidence="1 2" key="1">
    <citation type="submission" date="2017-09" db="EMBL/GenBank/DDBJ databases">
        <authorList>
            <person name="Ehlers B."/>
            <person name="Leendertz F.H."/>
        </authorList>
    </citation>
    <scope>NUCLEOTIDE SEQUENCE [LARGE SCALE GENOMIC DNA]</scope>
    <source>
        <strain evidence="1 2">DSM 16848</strain>
    </source>
</reference>
<dbReference type="Proteomes" id="UP000219669">
    <property type="component" value="Unassembled WGS sequence"/>
</dbReference>
<gene>
    <name evidence="1" type="ORF">SAMN02746062_02282</name>
</gene>
<dbReference type="AlphaFoldDB" id="A0A286ES02"/>
<evidence type="ECO:0008006" key="3">
    <source>
        <dbReference type="Google" id="ProtNLM"/>
    </source>
</evidence>